<comment type="similarity">
    <text evidence="6">Belongs to the SOFL plant protein family.</text>
</comment>
<dbReference type="GO" id="GO:0005737">
    <property type="term" value="C:cytoplasm"/>
    <property type="evidence" value="ECO:0007669"/>
    <property type="project" value="UniProtKB-SubCell"/>
</dbReference>
<evidence type="ECO:0000313" key="9">
    <source>
        <dbReference type="Proteomes" id="UP000593562"/>
    </source>
</evidence>
<evidence type="ECO:0000256" key="3">
    <source>
        <dbReference type="ARBA" id="ARBA00022712"/>
    </source>
</evidence>
<keyword evidence="2" id="KW-0963">Cytoplasm</keyword>
<feature type="compositionally biased region" description="Polar residues" evidence="7">
    <location>
        <begin position="103"/>
        <end position="119"/>
    </location>
</feature>
<feature type="region of interest" description="Disordered" evidence="7">
    <location>
        <begin position="33"/>
        <end position="140"/>
    </location>
</feature>
<dbReference type="PANTHER" id="PTHR33347:SF34">
    <property type="entry name" value="PROTEIN SOB FIVE-LIKE 6"/>
    <property type="match status" value="1"/>
</dbReference>
<evidence type="ECO:0000313" key="8">
    <source>
        <dbReference type="EMBL" id="KAF5740606.1"/>
    </source>
</evidence>
<sequence>MDMSGSQWTSGCDSGWTLYLDQSSYSKTQCHSFGGAEEEAYRGGEGARMEHDEEDDLSMVSDASSGPRHCNADHDGCSGELEKGNKRNNKKKKKVKSREHCTNPHQYSSLDDTASSSVLGSPKDASFSRNDEASMDHVLDSSQGFSATNFRQGKSALKNQLGLFPSFKESGSWRGRRKSQ</sequence>
<dbReference type="InterPro" id="IPR044670">
    <property type="entry name" value="SOFL"/>
</dbReference>
<name>A0A7J7D3G2_TRIWF</name>
<evidence type="ECO:0000256" key="7">
    <source>
        <dbReference type="SAM" id="MobiDB-lite"/>
    </source>
</evidence>
<evidence type="ECO:0000256" key="2">
    <source>
        <dbReference type="ARBA" id="ARBA00022490"/>
    </source>
</evidence>
<feature type="compositionally biased region" description="Basic residues" evidence="7">
    <location>
        <begin position="86"/>
        <end position="97"/>
    </location>
</feature>
<gene>
    <name evidence="8" type="ORF">HS088_TW11G00682</name>
</gene>
<dbReference type="GO" id="GO:0009736">
    <property type="term" value="P:cytokinin-activated signaling pathway"/>
    <property type="evidence" value="ECO:0007669"/>
    <property type="project" value="UniProtKB-KW"/>
</dbReference>
<reference evidence="8 9" key="1">
    <citation type="journal article" date="2020" name="Nat. Commun.">
        <title>Genome of Tripterygium wilfordii and identification of cytochrome P450 involved in triptolide biosynthesis.</title>
        <authorList>
            <person name="Tu L."/>
            <person name="Su P."/>
            <person name="Zhang Z."/>
            <person name="Gao L."/>
            <person name="Wang J."/>
            <person name="Hu T."/>
            <person name="Zhou J."/>
            <person name="Zhang Y."/>
            <person name="Zhao Y."/>
            <person name="Liu Y."/>
            <person name="Song Y."/>
            <person name="Tong Y."/>
            <person name="Lu Y."/>
            <person name="Yang J."/>
            <person name="Xu C."/>
            <person name="Jia M."/>
            <person name="Peters R.J."/>
            <person name="Huang L."/>
            <person name="Gao W."/>
        </authorList>
    </citation>
    <scope>NUCLEOTIDE SEQUENCE [LARGE SCALE GENOMIC DNA]</scope>
    <source>
        <strain evidence="9">cv. XIE 37</strain>
        <tissue evidence="8">Leaf</tissue>
    </source>
</reference>
<keyword evidence="4" id="KW-0932">Cytokinin signaling pathway</keyword>
<feature type="compositionally biased region" description="Basic and acidic residues" evidence="7">
    <location>
        <begin position="129"/>
        <end position="139"/>
    </location>
</feature>
<evidence type="ECO:0000256" key="6">
    <source>
        <dbReference type="ARBA" id="ARBA00024199"/>
    </source>
</evidence>
<feature type="compositionally biased region" description="Basic and acidic residues" evidence="7">
    <location>
        <begin position="39"/>
        <end position="51"/>
    </location>
</feature>
<feature type="compositionally biased region" description="Basic and acidic residues" evidence="7">
    <location>
        <begin position="70"/>
        <end position="85"/>
    </location>
</feature>
<dbReference type="Proteomes" id="UP000593562">
    <property type="component" value="Unassembled WGS sequence"/>
</dbReference>
<evidence type="ECO:0000256" key="5">
    <source>
        <dbReference type="ARBA" id="ARBA00023242"/>
    </source>
</evidence>
<keyword evidence="5" id="KW-0539">Nucleus</keyword>
<dbReference type="EMBL" id="JAAARO010000011">
    <property type="protein sequence ID" value="KAF5740606.1"/>
    <property type="molecule type" value="Genomic_DNA"/>
</dbReference>
<dbReference type="GO" id="GO:0009691">
    <property type="term" value="P:cytokinin biosynthetic process"/>
    <property type="evidence" value="ECO:0007669"/>
    <property type="project" value="UniProtKB-KW"/>
</dbReference>
<dbReference type="InParanoid" id="A0A7J7D3G2"/>
<keyword evidence="9" id="KW-1185">Reference proteome</keyword>
<organism evidence="8 9">
    <name type="scientific">Tripterygium wilfordii</name>
    <name type="common">Thunder God vine</name>
    <dbReference type="NCBI Taxonomy" id="458696"/>
    <lineage>
        <taxon>Eukaryota</taxon>
        <taxon>Viridiplantae</taxon>
        <taxon>Streptophyta</taxon>
        <taxon>Embryophyta</taxon>
        <taxon>Tracheophyta</taxon>
        <taxon>Spermatophyta</taxon>
        <taxon>Magnoliopsida</taxon>
        <taxon>eudicotyledons</taxon>
        <taxon>Gunneridae</taxon>
        <taxon>Pentapetalae</taxon>
        <taxon>rosids</taxon>
        <taxon>fabids</taxon>
        <taxon>Celastrales</taxon>
        <taxon>Celastraceae</taxon>
        <taxon>Tripterygium</taxon>
    </lineage>
</organism>
<comment type="caution">
    <text evidence="8">The sequence shown here is derived from an EMBL/GenBank/DDBJ whole genome shotgun (WGS) entry which is preliminary data.</text>
</comment>
<protein>
    <submittedName>
        <fullName evidence="8">Uncharacterized protein</fullName>
    </submittedName>
</protein>
<dbReference type="OrthoDB" id="759087at2759"/>
<dbReference type="AlphaFoldDB" id="A0A7J7D3G2"/>
<evidence type="ECO:0000256" key="4">
    <source>
        <dbReference type="ARBA" id="ARBA00022864"/>
    </source>
</evidence>
<accession>A0A7J7D3G2</accession>
<proteinExistence type="inferred from homology"/>
<comment type="subcellular location">
    <subcellularLocation>
        <location evidence="1">Cytoplasm</location>
    </subcellularLocation>
</comment>
<keyword evidence="3" id="KW-0203">Cytokinin biosynthesis</keyword>
<evidence type="ECO:0000256" key="1">
    <source>
        <dbReference type="ARBA" id="ARBA00004496"/>
    </source>
</evidence>
<dbReference type="PANTHER" id="PTHR33347">
    <property type="entry name" value="OSJNBA0091C07.3 PROTEIN"/>
    <property type="match status" value="1"/>
</dbReference>